<keyword evidence="5" id="KW-0540">Nuclease</keyword>
<evidence type="ECO:0000259" key="4">
    <source>
        <dbReference type="Pfam" id="PF01420"/>
    </source>
</evidence>
<dbReference type="GO" id="GO:0016787">
    <property type="term" value="F:hydrolase activity"/>
    <property type="evidence" value="ECO:0007669"/>
    <property type="project" value="UniProtKB-KW"/>
</dbReference>
<feature type="domain" description="Type I restriction modification DNA specificity" evidence="4">
    <location>
        <begin position="13"/>
        <end position="170"/>
    </location>
</feature>
<evidence type="ECO:0000256" key="1">
    <source>
        <dbReference type="ARBA" id="ARBA00010923"/>
    </source>
</evidence>
<dbReference type="Proteomes" id="UP001240777">
    <property type="component" value="Unassembled WGS sequence"/>
</dbReference>
<gene>
    <name evidence="5" type="ORF">Q5I04_06710</name>
</gene>
<evidence type="ECO:0000313" key="6">
    <source>
        <dbReference type="Proteomes" id="UP001240777"/>
    </source>
</evidence>
<dbReference type="SUPFAM" id="SSF116734">
    <property type="entry name" value="DNA methylase specificity domain"/>
    <property type="match status" value="1"/>
</dbReference>
<comment type="caution">
    <text evidence="5">The sequence shown here is derived from an EMBL/GenBank/DDBJ whole genome shotgun (WGS) entry which is preliminary data.</text>
</comment>
<sequence length="183" mass="21738">MNEIQKLIHQHCPNGVEYRRLNEVINYKQPTQYIVKSTEYNNEYTIPVLTAGDSFILGYTNENEGIYEATKEKPVIIFDDFTTSFHWVDFRFKVKSSAMKMLTPKEGISFRYLYYAMKCIKYSPKEHARQWISNYSNLPIPIPPLPIQEEIVKILDTFTELEGELEAELKLRQKQYKYYLNKL</sequence>
<organism evidence="5 6">
    <name type="scientific">Helicobacter cappadocius</name>
    <dbReference type="NCBI Taxonomy" id="3063998"/>
    <lineage>
        <taxon>Bacteria</taxon>
        <taxon>Pseudomonadati</taxon>
        <taxon>Campylobacterota</taxon>
        <taxon>Epsilonproteobacteria</taxon>
        <taxon>Campylobacterales</taxon>
        <taxon>Helicobacteraceae</taxon>
        <taxon>Helicobacter</taxon>
    </lineage>
</organism>
<dbReference type="RefSeq" id="WP_305517439.1">
    <property type="nucleotide sequence ID" value="NZ_JAUPEV010000011.1"/>
</dbReference>
<name>A0ABT8Z5X1_9HELI</name>
<keyword evidence="6" id="KW-1185">Reference proteome</keyword>
<dbReference type="EC" id="3.1.21.-" evidence="5"/>
<feature type="non-terminal residue" evidence="5">
    <location>
        <position position="183"/>
    </location>
</feature>
<protein>
    <submittedName>
        <fullName evidence="5">Restriction endonuclease subunit S</fullName>
        <ecNumber evidence="5">3.1.21.-</ecNumber>
    </submittedName>
</protein>
<keyword evidence="5" id="KW-0378">Hydrolase</keyword>
<keyword evidence="2" id="KW-0680">Restriction system</keyword>
<dbReference type="Pfam" id="PF01420">
    <property type="entry name" value="Methylase_S"/>
    <property type="match status" value="1"/>
</dbReference>
<proteinExistence type="inferred from homology"/>
<keyword evidence="5" id="KW-0255">Endonuclease</keyword>
<dbReference type="CDD" id="cd17274">
    <property type="entry name" value="RMtype1_S_Eco540ANI-TRD1-CR1_like"/>
    <property type="match status" value="1"/>
</dbReference>
<dbReference type="Gene3D" id="3.90.220.20">
    <property type="entry name" value="DNA methylase specificity domains"/>
    <property type="match status" value="1"/>
</dbReference>
<reference evidence="6" key="1">
    <citation type="submission" date="2023-07" db="EMBL/GenBank/DDBJ databases">
        <title>Unpublished Manusciprt.</title>
        <authorList>
            <person name="Aydin F."/>
            <person name="Tarhane S."/>
            <person name="Saticioglu I.B."/>
            <person name="Karakaya E."/>
            <person name="Abay S."/>
            <person name="Guran O."/>
            <person name="Bozkurt E."/>
            <person name="Uzum N."/>
            <person name="Olgun K."/>
            <person name="Jablonski D."/>
        </authorList>
    </citation>
    <scope>NUCLEOTIDE SEQUENCE [LARGE SCALE GENOMIC DNA]</scope>
    <source>
        <strain evidence="6">faydin-H75</strain>
    </source>
</reference>
<dbReference type="EMBL" id="JAUPEV010000011">
    <property type="protein sequence ID" value="MDO7253597.1"/>
    <property type="molecule type" value="Genomic_DNA"/>
</dbReference>
<dbReference type="InterPro" id="IPR051212">
    <property type="entry name" value="Type-I_RE_S_subunit"/>
</dbReference>
<dbReference type="PANTHER" id="PTHR43140:SF1">
    <property type="entry name" value="TYPE I RESTRICTION ENZYME ECOKI SPECIFICITY SUBUNIT"/>
    <property type="match status" value="1"/>
</dbReference>
<dbReference type="InterPro" id="IPR000055">
    <property type="entry name" value="Restrct_endonuc_typeI_TRD"/>
</dbReference>
<evidence type="ECO:0000256" key="3">
    <source>
        <dbReference type="ARBA" id="ARBA00023125"/>
    </source>
</evidence>
<dbReference type="PANTHER" id="PTHR43140">
    <property type="entry name" value="TYPE-1 RESTRICTION ENZYME ECOKI SPECIFICITY PROTEIN"/>
    <property type="match status" value="1"/>
</dbReference>
<dbReference type="InterPro" id="IPR044946">
    <property type="entry name" value="Restrct_endonuc_typeI_TRD_sf"/>
</dbReference>
<accession>A0ABT8Z5X1</accession>
<keyword evidence="3" id="KW-0238">DNA-binding</keyword>
<dbReference type="GO" id="GO:0004519">
    <property type="term" value="F:endonuclease activity"/>
    <property type="evidence" value="ECO:0007669"/>
    <property type="project" value="UniProtKB-KW"/>
</dbReference>
<comment type="similarity">
    <text evidence="1">Belongs to the type-I restriction system S methylase family.</text>
</comment>
<evidence type="ECO:0000313" key="5">
    <source>
        <dbReference type="EMBL" id="MDO7253597.1"/>
    </source>
</evidence>
<evidence type="ECO:0000256" key="2">
    <source>
        <dbReference type="ARBA" id="ARBA00022747"/>
    </source>
</evidence>